<dbReference type="GO" id="GO:0019853">
    <property type="term" value="P:L-ascorbic acid biosynthetic process"/>
    <property type="evidence" value="ECO:0007669"/>
    <property type="project" value="TreeGrafter"/>
</dbReference>
<feature type="active site" description="Proton donor/acceptor" evidence="2">
    <location>
        <position position="203"/>
    </location>
</feature>
<dbReference type="InterPro" id="IPR011042">
    <property type="entry name" value="6-blade_b-propeller_TolB-like"/>
</dbReference>
<keyword evidence="3" id="KW-0862">Zinc</keyword>
<dbReference type="GO" id="GO:0005509">
    <property type="term" value="F:calcium ion binding"/>
    <property type="evidence" value="ECO:0007669"/>
    <property type="project" value="TreeGrafter"/>
</dbReference>
<comment type="similarity">
    <text evidence="1">Belongs to the SMP-30/CGR1 family.</text>
</comment>
<organism evidence="5 6">
    <name type="scientific">Agromyces bauzanensis</name>
    <dbReference type="NCBI Taxonomy" id="1308924"/>
    <lineage>
        <taxon>Bacteria</taxon>
        <taxon>Bacillati</taxon>
        <taxon>Actinomycetota</taxon>
        <taxon>Actinomycetes</taxon>
        <taxon>Micrococcales</taxon>
        <taxon>Microbacteriaceae</taxon>
        <taxon>Agromyces</taxon>
    </lineage>
</organism>
<feature type="binding site" evidence="3">
    <location>
        <position position="105"/>
    </location>
    <ligand>
        <name>substrate</name>
    </ligand>
</feature>
<feature type="binding site" evidence="3">
    <location>
        <position position="125"/>
    </location>
    <ligand>
        <name>substrate</name>
    </ligand>
</feature>
<name>A0A917P9R5_9MICO</name>
<comment type="caution">
    <text evidence="5">The sequence shown here is derived from an EMBL/GenBank/DDBJ whole genome shotgun (WGS) entry which is preliminary data.</text>
</comment>
<feature type="domain" description="SMP-30/Gluconolactonase/LRE-like region" evidence="4">
    <location>
        <begin position="17"/>
        <end position="262"/>
    </location>
</feature>
<dbReference type="EMBL" id="BMMD01000001">
    <property type="protein sequence ID" value="GGJ67921.1"/>
    <property type="molecule type" value="Genomic_DNA"/>
</dbReference>
<dbReference type="PANTHER" id="PTHR10907">
    <property type="entry name" value="REGUCALCIN"/>
    <property type="match status" value="1"/>
</dbReference>
<dbReference type="PANTHER" id="PTHR10907:SF47">
    <property type="entry name" value="REGUCALCIN"/>
    <property type="match status" value="1"/>
</dbReference>
<protein>
    <submittedName>
        <fullName evidence="5">Calcium-binding protein</fullName>
    </submittedName>
</protein>
<evidence type="ECO:0000313" key="6">
    <source>
        <dbReference type="Proteomes" id="UP000636956"/>
    </source>
</evidence>
<gene>
    <name evidence="5" type="ORF">GCM10011372_02160</name>
</gene>
<evidence type="ECO:0000256" key="3">
    <source>
        <dbReference type="PIRSR" id="PIRSR605511-2"/>
    </source>
</evidence>
<dbReference type="Gene3D" id="2.120.10.30">
    <property type="entry name" value="TolB, C-terminal domain"/>
    <property type="match status" value="1"/>
</dbReference>
<reference evidence="5" key="2">
    <citation type="submission" date="2020-09" db="EMBL/GenBank/DDBJ databases">
        <authorList>
            <person name="Sun Q."/>
            <person name="Zhou Y."/>
        </authorList>
    </citation>
    <scope>NUCLEOTIDE SEQUENCE</scope>
    <source>
        <strain evidence="5">CGMCC 1.8984</strain>
    </source>
</reference>
<proteinExistence type="inferred from homology"/>
<feature type="binding site" evidence="3">
    <location>
        <position position="107"/>
    </location>
    <ligand>
        <name>substrate</name>
    </ligand>
</feature>
<feature type="binding site" evidence="3">
    <location>
        <position position="203"/>
    </location>
    <ligand>
        <name>a divalent metal cation</name>
        <dbReference type="ChEBI" id="CHEBI:60240"/>
    </ligand>
</feature>
<evidence type="ECO:0000259" key="4">
    <source>
        <dbReference type="Pfam" id="PF08450"/>
    </source>
</evidence>
<reference evidence="5" key="1">
    <citation type="journal article" date="2014" name="Int. J. Syst. Evol. Microbiol.">
        <title>Complete genome sequence of Corynebacterium casei LMG S-19264T (=DSM 44701T), isolated from a smear-ripened cheese.</title>
        <authorList>
            <consortium name="US DOE Joint Genome Institute (JGI-PGF)"/>
            <person name="Walter F."/>
            <person name="Albersmeier A."/>
            <person name="Kalinowski J."/>
            <person name="Ruckert C."/>
        </authorList>
    </citation>
    <scope>NUCLEOTIDE SEQUENCE</scope>
    <source>
        <strain evidence="5">CGMCC 1.8984</strain>
    </source>
</reference>
<evidence type="ECO:0000256" key="1">
    <source>
        <dbReference type="ARBA" id="ARBA00008853"/>
    </source>
</evidence>
<dbReference type="Pfam" id="PF08450">
    <property type="entry name" value="SGL"/>
    <property type="match status" value="1"/>
</dbReference>
<comment type="cofactor">
    <cofactor evidence="3">
        <name>Zn(2+)</name>
        <dbReference type="ChEBI" id="CHEBI:29105"/>
    </cofactor>
    <text evidence="3">Binds 1 divalent metal cation per subunit.</text>
</comment>
<dbReference type="AlphaFoldDB" id="A0A917P9R5"/>
<dbReference type="InterPro" id="IPR013658">
    <property type="entry name" value="SGL"/>
</dbReference>
<dbReference type="InterPro" id="IPR005511">
    <property type="entry name" value="SMP-30"/>
</dbReference>
<keyword evidence="3" id="KW-0479">Metal-binding</keyword>
<feature type="binding site" evidence="3">
    <location>
        <position position="19"/>
    </location>
    <ligand>
        <name>a divalent metal cation</name>
        <dbReference type="ChEBI" id="CHEBI:60240"/>
    </ligand>
</feature>
<dbReference type="Proteomes" id="UP000636956">
    <property type="component" value="Unassembled WGS sequence"/>
</dbReference>
<dbReference type="PRINTS" id="PR01790">
    <property type="entry name" value="SMP30FAMILY"/>
</dbReference>
<dbReference type="GO" id="GO:0004341">
    <property type="term" value="F:gluconolactonase activity"/>
    <property type="evidence" value="ECO:0007669"/>
    <property type="project" value="TreeGrafter"/>
</dbReference>
<accession>A0A917P9R5</accession>
<evidence type="ECO:0000256" key="2">
    <source>
        <dbReference type="PIRSR" id="PIRSR605511-1"/>
    </source>
</evidence>
<dbReference type="SUPFAM" id="SSF63829">
    <property type="entry name" value="Calcium-dependent phosphotriesterase"/>
    <property type="match status" value="1"/>
</dbReference>
<keyword evidence="6" id="KW-1185">Reference proteome</keyword>
<evidence type="ECO:0000313" key="5">
    <source>
        <dbReference type="EMBL" id="GGJ67921.1"/>
    </source>
</evidence>
<feature type="binding site" evidence="3">
    <location>
        <position position="153"/>
    </location>
    <ligand>
        <name>a divalent metal cation</name>
        <dbReference type="ChEBI" id="CHEBI:60240"/>
    </ligand>
</feature>
<sequence>MKRMPRAVAVTTEQTLLGEGARWDGRRGELLRVDILAGRVFRDRVGDDGALIPVRAFDVPGTVGAVAPIDGDDGWILAAGRGFLHLRPDGSIRTILADVAEAGTRMNDAACDPQGRFWAGTLADDHHEGGGALYRLDRDGRVDVVLRDLTISNGLGWSPDGSTMYLVDSGPRVVHAFAFDGADGTISDGRVLVSVPEEVGSPDGMTVDASGDLWVAIYGGGRVHRYTPDGALRQVLTVPAAQSTCCAFAGPGLHRLYVTTATENWTDDQRRAEPAAGLVYRIETDATGRPAEPFRPDPDWWGT</sequence>